<gene>
    <name evidence="1" type="ORF">SAMN02745166_00294</name>
</gene>
<dbReference type="STRING" id="48467.SAMN02745166_00294"/>
<dbReference type="InterPro" id="IPR010869">
    <property type="entry name" value="DUF1501"/>
</dbReference>
<dbReference type="RefSeq" id="WP_078811521.1">
    <property type="nucleotide sequence ID" value="NZ_FUYE01000001.1"/>
</dbReference>
<dbReference type="Pfam" id="PF07394">
    <property type="entry name" value="DUF1501"/>
    <property type="match status" value="1"/>
</dbReference>
<organism evidence="1 2">
    <name type="scientific">Prosthecobacter debontii</name>
    <dbReference type="NCBI Taxonomy" id="48467"/>
    <lineage>
        <taxon>Bacteria</taxon>
        <taxon>Pseudomonadati</taxon>
        <taxon>Verrucomicrobiota</taxon>
        <taxon>Verrucomicrobiia</taxon>
        <taxon>Verrucomicrobiales</taxon>
        <taxon>Verrucomicrobiaceae</taxon>
        <taxon>Prosthecobacter</taxon>
    </lineage>
</organism>
<accession>A0A1T4WIA6</accession>
<reference evidence="2" key="1">
    <citation type="submission" date="2017-02" db="EMBL/GenBank/DDBJ databases">
        <authorList>
            <person name="Varghese N."/>
            <person name="Submissions S."/>
        </authorList>
    </citation>
    <scope>NUCLEOTIDE SEQUENCE [LARGE SCALE GENOMIC DNA]</scope>
    <source>
        <strain evidence="2">ATCC 700200</strain>
    </source>
</reference>
<dbReference type="OrthoDB" id="9779968at2"/>
<dbReference type="PANTHER" id="PTHR43737">
    <property type="entry name" value="BLL7424 PROTEIN"/>
    <property type="match status" value="1"/>
</dbReference>
<name>A0A1T4WIA6_9BACT</name>
<protein>
    <submittedName>
        <fullName evidence="1">Uncharacterized conserved protein, DUF1501 family</fullName>
    </submittedName>
</protein>
<evidence type="ECO:0000313" key="1">
    <source>
        <dbReference type="EMBL" id="SKA77042.1"/>
    </source>
</evidence>
<dbReference type="PANTHER" id="PTHR43737:SF1">
    <property type="entry name" value="DUF1501 DOMAIN-CONTAINING PROTEIN"/>
    <property type="match status" value="1"/>
</dbReference>
<keyword evidence="2" id="KW-1185">Reference proteome</keyword>
<sequence>MNLFSRRTLDRSQPNRRDFMVQSTCAGLGITSAVNTLAHLQLVGTSAAQSAGNDYKALVCIFLNGGCDTNNLLLPIAGTARTHYESGRGIPQYIDASKGGVAIPLEDITAAGTQISPLNAVGTYEHAAGYIGQDGSGNRMAVHPGAYHLKTLFDAEELCFISNVGVLTQPNVTRANFSALPISQKPPQLFSHSDQQTQWQSSIPDKPFKSGWGGRLADLLDGIHNTDPNALSMMVSVNGFNSFQVGVQQQPYVMGSSGVTSFSGFGTNYTNGLLTLGQQPYTGYNAFANPGTANSNYKNSNAGWRLAALEQMLGMSHASLFDQGYANVAKSARVTEGLVGGALSITANGSATTLDSHFVNAFAGTGIDGLTNNFAQQMRMVARLIVGNSALNNKRQIFFVQLGGWDTHTSQIPVLNNVARTDQSYYSLMLQLSCAMKGFRDSIQGAGMWDNVTAFTASDFTRTFTPNKTDATGGSDHGWGGHMMVMGGAVRGKRIFGTYPDLTVNGGIDVQGNRGRWIPSTSVDQYAAVLAKWFGVGPDQLSAIFPNLSRFTDPFTPAAKLEFMDAVA</sequence>
<dbReference type="AlphaFoldDB" id="A0A1T4WIA6"/>
<evidence type="ECO:0000313" key="2">
    <source>
        <dbReference type="Proteomes" id="UP000190774"/>
    </source>
</evidence>
<proteinExistence type="predicted"/>
<dbReference type="Proteomes" id="UP000190774">
    <property type="component" value="Unassembled WGS sequence"/>
</dbReference>
<dbReference type="EMBL" id="FUYE01000001">
    <property type="protein sequence ID" value="SKA77042.1"/>
    <property type="molecule type" value="Genomic_DNA"/>
</dbReference>